<gene>
    <name evidence="2" type="primary">20204971</name>
    <name evidence="1" type="ORF">HELRODRAFT_174381</name>
</gene>
<keyword evidence="3" id="KW-1185">Reference proteome</keyword>
<dbReference type="EMBL" id="AMQM01004898">
    <property type="status" value="NOT_ANNOTATED_CDS"/>
    <property type="molecule type" value="Genomic_DNA"/>
</dbReference>
<dbReference type="KEGG" id="hro:HELRODRAFT_174381"/>
<reference evidence="1 3" key="2">
    <citation type="journal article" date="2013" name="Nature">
        <title>Insights into bilaterian evolution from three spiralian genomes.</title>
        <authorList>
            <person name="Simakov O."/>
            <person name="Marletaz F."/>
            <person name="Cho S.J."/>
            <person name="Edsinger-Gonzales E."/>
            <person name="Havlak P."/>
            <person name="Hellsten U."/>
            <person name="Kuo D.H."/>
            <person name="Larsson T."/>
            <person name="Lv J."/>
            <person name="Arendt D."/>
            <person name="Savage R."/>
            <person name="Osoegawa K."/>
            <person name="de Jong P."/>
            <person name="Grimwood J."/>
            <person name="Chapman J.A."/>
            <person name="Shapiro H."/>
            <person name="Aerts A."/>
            <person name="Otillar R.P."/>
            <person name="Terry A.Y."/>
            <person name="Boore J.L."/>
            <person name="Grigoriev I.V."/>
            <person name="Lindberg D.R."/>
            <person name="Seaver E.C."/>
            <person name="Weisblat D.A."/>
            <person name="Putnam N.H."/>
            <person name="Rokhsar D.S."/>
        </authorList>
    </citation>
    <scope>NUCLEOTIDE SEQUENCE</scope>
</reference>
<reference evidence="3" key="1">
    <citation type="submission" date="2012-12" db="EMBL/GenBank/DDBJ databases">
        <authorList>
            <person name="Hellsten U."/>
            <person name="Grimwood J."/>
            <person name="Chapman J.A."/>
            <person name="Shapiro H."/>
            <person name="Aerts A."/>
            <person name="Otillar R.P."/>
            <person name="Terry A.Y."/>
            <person name="Boore J.L."/>
            <person name="Simakov O."/>
            <person name="Marletaz F."/>
            <person name="Cho S.-J."/>
            <person name="Edsinger-Gonzales E."/>
            <person name="Havlak P."/>
            <person name="Kuo D.-H."/>
            <person name="Larsson T."/>
            <person name="Lv J."/>
            <person name="Arendt D."/>
            <person name="Savage R."/>
            <person name="Osoegawa K."/>
            <person name="de Jong P."/>
            <person name="Lindberg D.R."/>
            <person name="Seaver E.C."/>
            <person name="Weisblat D.A."/>
            <person name="Putnam N.H."/>
            <person name="Grigoriev I.V."/>
            <person name="Rokhsar D.S."/>
        </authorList>
    </citation>
    <scope>NUCLEOTIDE SEQUENCE</scope>
</reference>
<dbReference type="EnsemblMetazoa" id="HelroT174381">
    <property type="protein sequence ID" value="HelroP174381"/>
    <property type="gene ID" value="HelroG174381"/>
</dbReference>
<reference evidence="2" key="3">
    <citation type="submission" date="2015-06" db="UniProtKB">
        <authorList>
            <consortium name="EnsemblMetazoa"/>
        </authorList>
    </citation>
    <scope>IDENTIFICATION</scope>
</reference>
<evidence type="ECO:0000313" key="3">
    <source>
        <dbReference type="Proteomes" id="UP000015101"/>
    </source>
</evidence>
<dbReference type="GeneID" id="20204971"/>
<dbReference type="Proteomes" id="UP000015101">
    <property type="component" value="Unassembled WGS sequence"/>
</dbReference>
<dbReference type="RefSeq" id="XP_009019130.1">
    <property type="nucleotide sequence ID" value="XM_009020882.1"/>
</dbReference>
<dbReference type="InParanoid" id="T1F822"/>
<accession>T1F822</accession>
<dbReference type="CTD" id="20204971"/>
<evidence type="ECO:0000313" key="1">
    <source>
        <dbReference type="EMBL" id="ESO02916.1"/>
    </source>
</evidence>
<protein>
    <submittedName>
        <fullName evidence="1 2">Uncharacterized protein</fullName>
    </submittedName>
</protein>
<dbReference type="AlphaFoldDB" id="T1F822"/>
<proteinExistence type="predicted"/>
<dbReference type="OrthoDB" id="7433202at2759"/>
<dbReference type="HOGENOM" id="CLU_021182_4_0_1"/>
<sequence>MVHISKHDALILLTQAAFIPILSYFLKTSPSPSKQISDMLVSGCFAHCIGGLGLGVVADLAPSAFLSSAAATATLQNMMLPVEELYEDHLRNETFDEWCSIFGDVLNIDVCSQKKWNKHFLNKSKISLDKMNDAPLNKARLMAVKSDLGSAWLRAVPSTACGTRLDNASIRVSLCLRLGLPVVSEYRCLCGADVSFLSYHGLSYPQTPWFDGRCLTWDVTFPHILADKYTSNTSLEHGSAAIRAADFKNSKYVDLNDGTRLFVPGLMMTVCRNNVVSLG</sequence>
<name>T1F822_HELRO</name>
<evidence type="ECO:0000313" key="2">
    <source>
        <dbReference type="EnsemblMetazoa" id="HelroP174381"/>
    </source>
</evidence>
<organism evidence="2 3">
    <name type="scientific">Helobdella robusta</name>
    <name type="common">Californian leech</name>
    <dbReference type="NCBI Taxonomy" id="6412"/>
    <lineage>
        <taxon>Eukaryota</taxon>
        <taxon>Metazoa</taxon>
        <taxon>Spiralia</taxon>
        <taxon>Lophotrochozoa</taxon>
        <taxon>Annelida</taxon>
        <taxon>Clitellata</taxon>
        <taxon>Hirudinea</taxon>
        <taxon>Rhynchobdellida</taxon>
        <taxon>Glossiphoniidae</taxon>
        <taxon>Helobdella</taxon>
    </lineage>
</organism>
<dbReference type="EMBL" id="KB096716">
    <property type="protein sequence ID" value="ESO02916.1"/>
    <property type="molecule type" value="Genomic_DNA"/>
</dbReference>